<evidence type="ECO:0008006" key="4">
    <source>
        <dbReference type="Google" id="ProtNLM"/>
    </source>
</evidence>
<feature type="chain" id="PRO_5012327429" description="Apple domain-containing protein" evidence="1">
    <location>
        <begin position="22"/>
        <end position="339"/>
    </location>
</feature>
<gene>
    <name evidence="2" type="ORF">BCR34DRAFT_247767</name>
</gene>
<reference evidence="2 3" key="1">
    <citation type="submission" date="2016-07" db="EMBL/GenBank/DDBJ databases">
        <title>Pervasive Adenine N6-methylation of Active Genes in Fungi.</title>
        <authorList>
            <consortium name="DOE Joint Genome Institute"/>
            <person name="Mondo S.J."/>
            <person name="Dannebaum R.O."/>
            <person name="Kuo R.C."/>
            <person name="Labutti K."/>
            <person name="Haridas S."/>
            <person name="Kuo A."/>
            <person name="Salamov A."/>
            <person name="Ahrendt S.R."/>
            <person name="Lipzen A."/>
            <person name="Sullivan W."/>
            <person name="Andreopoulos W.B."/>
            <person name="Clum A."/>
            <person name="Lindquist E."/>
            <person name="Daum C."/>
            <person name="Ramamoorthy G.K."/>
            <person name="Gryganskyi A."/>
            <person name="Culley D."/>
            <person name="Magnuson J.K."/>
            <person name="James T.Y."/>
            <person name="O'Malley M.A."/>
            <person name="Stajich J.E."/>
            <person name="Spatafora J.W."/>
            <person name="Visel A."/>
            <person name="Grigoriev I.V."/>
        </authorList>
    </citation>
    <scope>NUCLEOTIDE SEQUENCE [LARGE SCALE GENOMIC DNA]</scope>
    <source>
        <strain evidence="2 3">CBS 115471</strain>
    </source>
</reference>
<name>A0A1Y1Y4L6_9PLEO</name>
<dbReference type="AlphaFoldDB" id="A0A1Y1Y4L6"/>
<feature type="signal peptide" evidence="1">
    <location>
        <begin position="1"/>
        <end position="21"/>
    </location>
</feature>
<evidence type="ECO:0000313" key="2">
    <source>
        <dbReference type="EMBL" id="ORX92962.1"/>
    </source>
</evidence>
<evidence type="ECO:0000256" key="1">
    <source>
        <dbReference type="SAM" id="SignalP"/>
    </source>
</evidence>
<protein>
    <recommendedName>
        <fullName evidence="4">Apple domain-containing protein</fullName>
    </recommendedName>
</protein>
<keyword evidence="1" id="KW-0732">Signal</keyword>
<keyword evidence="3" id="KW-1185">Reference proteome</keyword>
<sequence>MLLNLTALTLFLFYGIPYASATPGQPIEASDPVHAVVVILRLLHASSFCSSFAPQPTSTFTKTYVVSATTTSTSTTTSVVIDSETASTTATSTHSTTTTLPLTEVSTITQTKLITATSITTKTSTSTVQTTATVNVIQGAARLARRGGPKPSALKAFADNIISSACSSYQPAPSTTKTLTSTSTSTLPATTTDTSTLTTVVTTLTSITTVDVLITEFSTTTVATTTSTSTTLSTTATQSITITTTIPVATVTHTYAVATKGTGCGDIVYYDFLQASVVTQDQCLNYCNADPNCKSIFLQCSPQEPCECLKNAGVFNPSDLQCNLPTDFYGPFTWWNKIS</sequence>
<dbReference type="OrthoDB" id="10619700at2759"/>
<organism evidence="2 3">
    <name type="scientific">Clohesyomyces aquaticus</name>
    <dbReference type="NCBI Taxonomy" id="1231657"/>
    <lineage>
        <taxon>Eukaryota</taxon>
        <taxon>Fungi</taxon>
        <taxon>Dikarya</taxon>
        <taxon>Ascomycota</taxon>
        <taxon>Pezizomycotina</taxon>
        <taxon>Dothideomycetes</taxon>
        <taxon>Pleosporomycetidae</taxon>
        <taxon>Pleosporales</taxon>
        <taxon>Lindgomycetaceae</taxon>
        <taxon>Clohesyomyces</taxon>
    </lineage>
</organism>
<accession>A0A1Y1Y4L6</accession>
<evidence type="ECO:0000313" key="3">
    <source>
        <dbReference type="Proteomes" id="UP000193144"/>
    </source>
</evidence>
<proteinExistence type="predicted"/>
<comment type="caution">
    <text evidence="2">The sequence shown here is derived from an EMBL/GenBank/DDBJ whole genome shotgun (WGS) entry which is preliminary data.</text>
</comment>
<dbReference type="Proteomes" id="UP000193144">
    <property type="component" value="Unassembled WGS sequence"/>
</dbReference>
<dbReference type="STRING" id="1231657.A0A1Y1Y4L6"/>
<dbReference type="EMBL" id="MCFA01000361">
    <property type="protein sequence ID" value="ORX92962.1"/>
    <property type="molecule type" value="Genomic_DNA"/>
</dbReference>